<dbReference type="GeneID" id="30023407"/>
<sequence>MAIDKPTRHDIERQMNVWAAIREYVVEVLPSGLPGVLRTDMPAGTWEYVLFEPTTTALHAAAAITLQDKQRFLTVIAADTAPYKAVATAEHDFDVLAEEVLMTLDLTAEPEPAAAEGGGFVAAMETKETGTATRCRLAVTEGKGGERAAGGQVGVDGDMAVYDRIKTEEGMRRKGLGRMVMGRLGEEARKRGARMGWLIASPEGQKLYTTLGWDVRCQVLILGNKDIIKNP</sequence>
<dbReference type="GO" id="GO:0016740">
    <property type="term" value="F:transferase activity"/>
    <property type="evidence" value="ECO:0007669"/>
    <property type="project" value="UniProtKB-KW"/>
</dbReference>
<dbReference type="AlphaFoldDB" id="A0A167Q1B4"/>
<proteinExistence type="predicted"/>
<dbReference type="RefSeq" id="XP_018701996.1">
    <property type="nucleotide sequence ID" value="XM_018850719.1"/>
</dbReference>
<accession>A0A167Q1B4</accession>
<protein>
    <submittedName>
        <fullName evidence="1">N-acetyltransferase GCN5</fullName>
    </submittedName>
</protein>
<dbReference type="InterPro" id="IPR016181">
    <property type="entry name" value="Acyl_CoA_acyltransferase"/>
</dbReference>
<dbReference type="OrthoDB" id="5119783at2759"/>
<evidence type="ECO:0000313" key="1">
    <source>
        <dbReference type="EMBL" id="OAA57194.1"/>
    </source>
</evidence>
<dbReference type="Proteomes" id="UP000076744">
    <property type="component" value="Unassembled WGS sequence"/>
</dbReference>
<organism evidence="1 2">
    <name type="scientific">Cordyceps fumosorosea (strain ARSEF 2679)</name>
    <name type="common">Isaria fumosorosea</name>
    <dbReference type="NCBI Taxonomy" id="1081104"/>
    <lineage>
        <taxon>Eukaryota</taxon>
        <taxon>Fungi</taxon>
        <taxon>Dikarya</taxon>
        <taxon>Ascomycota</taxon>
        <taxon>Pezizomycotina</taxon>
        <taxon>Sordariomycetes</taxon>
        <taxon>Hypocreomycetidae</taxon>
        <taxon>Hypocreales</taxon>
        <taxon>Cordycipitaceae</taxon>
        <taxon>Cordyceps</taxon>
    </lineage>
</organism>
<keyword evidence="1" id="KW-0808">Transferase</keyword>
<comment type="caution">
    <text evidence="1">The sequence shown here is derived from an EMBL/GenBank/DDBJ whole genome shotgun (WGS) entry which is preliminary data.</text>
</comment>
<reference evidence="1 2" key="1">
    <citation type="journal article" date="2016" name="Genome Biol. Evol.">
        <title>Divergent and convergent evolution of fungal pathogenicity.</title>
        <authorList>
            <person name="Shang Y."/>
            <person name="Xiao G."/>
            <person name="Zheng P."/>
            <person name="Cen K."/>
            <person name="Zhan S."/>
            <person name="Wang C."/>
        </authorList>
    </citation>
    <scope>NUCLEOTIDE SEQUENCE [LARGE SCALE GENOMIC DNA]</scope>
    <source>
        <strain evidence="1 2">ARSEF 2679</strain>
    </source>
</reference>
<evidence type="ECO:0000313" key="2">
    <source>
        <dbReference type="Proteomes" id="UP000076744"/>
    </source>
</evidence>
<dbReference type="SUPFAM" id="SSF55729">
    <property type="entry name" value="Acyl-CoA N-acyltransferases (Nat)"/>
    <property type="match status" value="1"/>
</dbReference>
<gene>
    <name evidence="1" type="ORF">ISF_07115</name>
</gene>
<keyword evidence="2" id="KW-1185">Reference proteome</keyword>
<name>A0A167Q1B4_CORFA</name>
<dbReference type="Gene3D" id="3.40.630.30">
    <property type="match status" value="1"/>
</dbReference>
<dbReference type="EMBL" id="AZHB01000020">
    <property type="protein sequence ID" value="OAA57194.1"/>
    <property type="molecule type" value="Genomic_DNA"/>
</dbReference>